<dbReference type="KEGG" id="mste:MSTE_01719"/>
<feature type="region of interest" description="Disordered" evidence="1">
    <location>
        <begin position="161"/>
        <end position="186"/>
    </location>
</feature>
<sequence length="251" mass="27438">MKLITTLMAAVLVLAGCTTGKPQELPKKEDFYQVTTRWISNPSVDLMSPEGTFIRAATESWDQIWASRKVSIDAIRDRAYPGFEHAFNNSREGAFGGVNITHRIVGTQYFEVVNFQREGDHFIADVCRYGSQVASQTDSGMYTSGGPNRYLASGDSFVFGPDPTLRPEQQHPPLAHQKGPANRPSDNVFGTWVLTESGVRKGMDGATQHEFLTGCDKPAPGTPNNLPNPYVRNDPPVTLPPDPGWPDAGSA</sequence>
<dbReference type="Proteomes" id="UP000217954">
    <property type="component" value="Chromosome"/>
</dbReference>
<keyword evidence="3" id="KW-1185">Reference proteome</keyword>
<dbReference type="AlphaFoldDB" id="A0A1Z4EVP0"/>
<evidence type="ECO:0008006" key="4">
    <source>
        <dbReference type="Google" id="ProtNLM"/>
    </source>
</evidence>
<accession>A0A1Z4EVP0</accession>
<reference evidence="2 3" key="2">
    <citation type="journal article" date="2017" name="Int. J. Syst. Evol. Microbiol.">
        <title>Mycobacterium stephanolepidis sp. nov., a rapidly growing species related to Mycobacterium chelonae, isolated from marine teleost fish, Stephanolepis cirrhifer.</title>
        <authorList>
            <person name="Fukano H."/>
            <person name="Wada S."/>
            <person name="Kurata O."/>
            <person name="Katayama K."/>
            <person name="Fujiwara N."/>
            <person name="Hoshino Y."/>
        </authorList>
    </citation>
    <scope>NUCLEOTIDE SEQUENCE [LARGE SCALE GENOMIC DNA]</scope>
    <source>
        <strain evidence="2 3">NJB0901</strain>
    </source>
</reference>
<evidence type="ECO:0000256" key="1">
    <source>
        <dbReference type="SAM" id="MobiDB-lite"/>
    </source>
</evidence>
<evidence type="ECO:0000313" key="2">
    <source>
        <dbReference type="EMBL" id="BAX97038.1"/>
    </source>
</evidence>
<dbReference type="RefSeq" id="WP_096500433.1">
    <property type="nucleotide sequence ID" value="NZ_AP018165.1"/>
</dbReference>
<proteinExistence type="predicted"/>
<dbReference type="OrthoDB" id="4640795at2"/>
<feature type="region of interest" description="Disordered" evidence="1">
    <location>
        <begin position="214"/>
        <end position="251"/>
    </location>
</feature>
<dbReference type="PROSITE" id="PS51257">
    <property type="entry name" value="PROKAR_LIPOPROTEIN"/>
    <property type="match status" value="1"/>
</dbReference>
<reference evidence="3" key="1">
    <citation type="journal article" date="2017" name="Genome Announc.">
        <title>Complete Genome Sequence of Mycobacterium stephanolepidis.</title>
        <authorList>
            <person name="Fukano H."/>
            <person name="Yoshida M."/>
            <person name="Katayama Y."/>
            <person name="Omatsu T."/>
            <person name="Mizutani T."/>
            <person name="Kurata O."/>
            <person name="Wada S."/>
            <person name="Hoshino Y."/>
        </authorList>
    </citation>
    <scope>NUCLEOTIDE SEQUENCE [LARGE SCALE GENOMIC DNA]</scope>
    <source>
        <strain evidence="3">NJB0901</strain>
    </source>
</reference>
<evidence type="ECO:0000313" key="3">
    <source>
        <dbReference type="Proteomes" id="UP000217954"/>
    </source>
</evidence>
<dbReference type="EMBL" id="AP018165">
    <property type="protein sequence ID" value="BAX97038.1"/>
    <property type="molecule type" value="Genomic_DNA"/>
</dbReference>
<name>A0A1Z4EVP0_9MYCO</name>
<protein>
    <recommendedName>
        <fullName evidence="4">Lipoprotein</fullName>
    </recommendedName>
</protein>
<gene>
    <name evidence="2" type="ORF">MSTE_01719</name>
</gene>
<organism evidence="2 3">
    <name type="scientific">[Mycobacterium] stephanolepidis</name>
    <dbReference type="NCBI Taxonomy" id="1520670"/>
    <lineage>
        <taxon>Bacteria</taxon>
        <taxon>Bacillati</taxon>
        <taxon>Actinomycetota</taxon>
        <taxon>Actinomycetes</taxon>
        <taxon>Mycobacteriales</taxon>
        <taxon>Mycobacteriaceae</taxon>
        <taxon>Mycobacteroides</taxon>
    </lineage>
</organism>